<protein>
    <submittedName>
        <fullName evidence="1">3-deoxy-manno-octulosonate cytidylyltransferase</fullName>
    </submittedName>
</protein>
<proteinExistence type="predicted"/>
<dbReference type="AlphaFoldDB" id="A0A832DF14"/>
<keyword evidence="1" id="KW-0808">Transferase</keyword>
<name>A0A832DF14_9AQUI</name>
<dbReference type="EMBL" id="DSFC01000246">
    <property type="protein sequence ID" value="HEV09602.1"/>
    <property type="molecule type" value="Genomic_DNA"/>
</dbReference>
<comment type="caution">
    <text evidence="1">The sequence shown here is derived from an EMBL/GenBank/DDBJ whole genome shotgun (WGS) entry which is preliminary data.</text>
</comment>
<evidence type="ECO:0000313" key="1">
    <source>
        <dbReference type="EMBL" id="HEV09602.1"/>
    </source>
</evidence>
<organism evidence="1">
    <name type="scientific">Sulfurihydrogenibium azorense</name>
    <dbReference type="NCBI Taxonomy" id="309806"/>
    <lineage>
        <taxon>Bacteria</taxon>
        <taxon>Pseudomonadati</taxon>
        <taxon>Aquificota</taxon>
        <taxon>Aquificia</taxon>
        <taxon>Aquificales</taxon>
        <taxon>Hydrogenothermaceae</taxon>
        <taxon>Sulfurihydrogenibium</taxon>
    </lineage>
</organism>
<keyword evidence="1" id="KW-0548">Nucleotidyltransferase</keyword>
<reference evidence="1" key="1">
    <citation type="journal article" date="2020" name="mSystems">
        <title>Genome- and Community-Level Interaction Insights into Carbon Utilization and Element Cycling Functions of Hydrothermarchaeota in Hydrothermal Sediment.</title>
        <authorList>
            <person name="Zhou Z."/>
            <person name="Liu Y."/>
            <person name="Xu W."/>
            <person name="Pan J."/>
            <person name="Luo Z.H."/>
            <person name="Li M."/>
        </authorList>
    </citation>
    <scope>NUCLEOTIDE SEQUENCE [LARGE SCALE GENOMIC DNA]</scope>
    <source>
        <strain evidence="1">SpSt-1257</strain>
    </source>
</reference>
<dbReference type="Proteomes" id="UP000885621">
    <property type="component" value="Unassembled WGS sequence"/>
</dbReference>
<accession>A0A832DF14</accession>
<sequence>IKVIQASKDTLGIDTKEDFEKFCSLIL</sequence>
<gene>
    <name evidence="1" type="ORF">ENO34_04290</name>
</gene>
<dbReference type="GO" id="GO:0016779">
    <property type="term" value="F:nucleotidyltransferase activity"/>
    <property type="evidence" value="ECO:0007669"/>
    <property type="project" value="UniProtKB-KW"/>
</dbReference>
<feature type="non-terminal residue" evidence="1">
    <location>
        <position position="1"/>
    </location>
</feature>